<dbReference type="OrthoDB" id="9812389at2"/>
<dbReference type="CDD" id="cd22533">
    <property type="entry name" value="KH-II_YlqC-like"/>
    <property type="match status" value="1"/>
</dbReference>
<dbReference type="SUPFAM" id="SSF54814">
    <property type="entry name" value="Prokaryotic type KH domain (KH-domain type II)"/>
    <property type="match status" value="1"/>
</dbReference>
<feature type="compositionally biased region" description="Basic and acidic residues" evidence="3">
    <location>
        <begin position="109"/>
        <end position="118"/>
    </location>
</feature>
<gene>
    <name evidence="4" type="ORF">SAMN02745225_01488</name>
</gene>
<evidence type="ECO:0000256" key="1">
    <source>
        <dbReference type="ARBA" id="ARBA00022490"/>
    </source>
</evidence>
<protein>
    <submittedName>
        <fullName evidence="4">Predicted RNA-binding protein YlqC, contains KH domain, UPF0109 family</fullName>
    </submittedName>
</protein>
<feature type="region of interest" description="Disordered" evidence="3">
    <location>
        <begin position="1"/>
        <end position="36"/>
    </location>
</feature>
<keyword evidence="5" id="KW-1185">Reference proteome</keyword>
<reference evidence="5" key="1">
    <citation type="submission" date="2016-11" db="EMBL/GenBank/DDBJ databases">
        <authorList>
            <person name="Varghese N."/>
            <person name="Submissions S."/>
        </authorList>
    </citation>
    <scope>NUCLEOTIDE SEQUENCE [LARGE SCALE GENOMIC DNA]</scope>
    <source>
        <strain evidence="5">DSM 19514</strain>
    </source>
</reference>
<accession>A0A1M4VZ30</accession>
<evidence type="ECO:0000313" key="4">
    <source>
        <dbReference type="EMBL" id="SHE74209.1"/>
    </source>
</evidence>
<feature type="region of interest" description="Disordered" evidence="3">
    <location>
        <begin position="109"/>
        <end position="140"/>
    </location>
</feature>
<dbReference type="GO" id="GO:0003723">
    <property type="term" value="F:RNA binding"/>
    <property type="evidence" value="ECO:0007669"/>
    <property type="project" value="UniProtKB-KW"/>
</dbReference>
<keyword evidence="2" id="KW-0694">RNA-binding</keyword>
<dbReference type="STRING" id="1121881.SAMN02745225_01488"/>
<keyword evidence="1" id="KW-0963">Cytoplasm</keyword>
<evidence type="ECO:0000313" key="5">
    <source>
        <dbReference type="Proteomes" id="UP000184295"/>
    </source>
</evidence>
<dbReference type="PANTHER" id="PTHR34654">
    <property type="entry name" value="UPF0109 PROTEIN SCO5592"/>
    <property type="match status" value="1"/>
</dbReference>
<evidence type="ECO:0000256" key="3">
    <source>
        <dbReference type="SAM" id="MobiDB-lite"/>
    </source>
</evidence>
<organism evidence="4 5">
    <name type="scientific">Ferrithrix thermotolerans DSM 19514</name>
    <dbReference type="NCBI Taxonomy" id="1121881"/>
    <lineage>
        <taxon>Bacteria</taxon>
        <taxon>Bacillati</taxon>
        <taxon>Actinomycetota</taxon>
        <taxon>Acidimicrobiia</taxon>
        <taxon>Acidimicrobiales</taxon>
        <taxon>Acidimicrobiaceae</taxon>
        <taxon>Ferrithrix</taxon>
    </lineage>
</organism>
<dbReference type="Proteomes" id="UP000184295">
    <property type="component" value="Unassembled WGS sequence"/>
</dbReference>
<dbReference type="EMBL" id="FQUL01000020">
    <property type="protein sequence ID" value="SHE74209.1"/>
    <property type="molecule type" value="Genomic_DNA"/>
</dbReference>
<dbReference type="RefSeq" id="WP_084660308.1">
    <property type="nucleotide sequence ID" value="NZ_FQUL01000020.1"/>
</dbReference>
<dbReference type="AlphaFoldDB" id="A0A1M4VZ30"/>
<sequence length="140" mass="15167">MSSKRLRLSVDNLENEVSGEGGEELADPNGNVDTSRADGAESLLRFLATSLLLREDDFTIRRSMRGESVRLTLQVPGSDLGKVIGKGGRIANAVRALVQVAGAKNDLETHVEFSDGRRGPSRPGQRRPYGQGGRPKRRPS</sequence>
<name>A0A1M4VZ30_9ACTN</name>
<evidence type="ECO:0000256" key="2">
    <source>
        <dbReference type="ARBA" id="ARBA00022884"/>
    </source>
</evidence>
<dbReference type="Pfam" id="PF13083">
    <property type="entry name" value="KH_KhpA-B"/>
    <property type="match status" value="1"/>
</dbReference>
<dbReference type="PANTHER" id="PTHR34654:SF1">
    <property type="entry name" value="RNA-BINDING PROTEIN KHPA"/>
    <property type="match status" value="1"/>
</dbReference>
<proteinExistence type="predicted"/>
<dbReference type="InterPro" id="IPR020627">
    <property type="entry name" value="KhpA"/>
</dbReference>
<dbReference type="InterPro" id="IPR009019">
    <property type="entry name" value="KH_sf_prok-type"/>
</dbReference>